<dbReference type="PANTHER" id="PTHR14677:SF27">
    <property type="entry name" value="ZINC FINGER AN1 AND C2H2 DOMAIN-CONTAINING STRESS-ASSOCIATED PROTEIN 11"/>
    <property type="match status" value="1"/>
</dbReference>
<dbReference type="SUPFAM" id="SSF118310">
    <property type="entry name" value="AN1-like Zinc finger"/>
    <property type="match status" value="2"/>
</dbReference>
<dbReference type="SMART" id="SM00154">
    <property type="entry name" value="ZnF_AN1"/>
    <property type="match status" value="2"/>
</dbReference>
<keyword evidence="6" id="KW-0346">Stress response</keyword>
<name>A0A2I0APF3_9ASPA</name>
<evidence type="ECO:0000313" key="10">
    <source>
        <dbReference type="EMBL" id="PKA57437.1"/>
    </source>
</evidence>
<keyword evidence="3" id="KW-0677">Repeat</keyword>
<feature type="domain" description="C2H2-type" evidence="8">
    <location>
        <begin position="255"/>
        <end position="283"/>
    </location>
</feature>
<dbReference type="Pfam" id="PF25403">
    <property type="entry name" value="zf-C2H2_ZFAND2"/>
    <property type="match status" value="1"/>
</dbReference>
<dbReference type="GO" id="GO:0008270">
    <property type="term" value="F:zinc ion binding"/>
    <property type="evidence" value="ECO:0007669"/>
    <property type="project" value="UniProtKB-KW"/>
</dbReference>
<proteinExistence type="predicted"/>
<evidence type="ECO:0000259" key="8">
    <source>
        <dbReference type="PROSITE" id="PS50157"/>
    </source>
</evidence>
<evidence type="ECO:0000256" key="1">
    <source>
        <dbReference type="ARBA" id="ARBA00003732"/>
    </source>
</evidence>
<dbReference type="InterPro" id="IPR000058">
    <property type="entry name" value="Znf_AN1"/>
</dbReference>
<organism evidence="10 11">
    <name type="scientific">Apostasia shenzhenica</name>
    <dbReference type="NCBI Taxonomy" id="1088818"/>
    <lineage>
        <taxon>Eukaryota</taxon>
        <taxon>Viridiplantae</taxon>
        <taxon>Streptophyta</taxon>
        <taxon>Embryophyta</taxon>
        <taxon>Tracheophyta</taxon>
        <taxon>Spermatophyta</taxon>
        <taxon>Magnoliopsida</taxon>
        <taxon>Liliopsida</taxon>
        <taxon>Asparagales</taxon>
        <taxon>Orchidaceae</taxon>
        <taxon>Apostasioideae</taxon>
        <taxon>Apostasia</taxon>
    </lineage>
</organism>
<keyword evidence="4 7" id="KW-0863">Zinc-finger</keyword>
<evidence type="ECO:0000259" key="9">
    <source>
        <dbReference type="PROSITE" id="PS51039"/>
    </source>
</evidence>
<evidence type="ECO:0000313" key="11">
    <source>
        <dbReference type="Proteomes" id="UP000236161"/>
    </source>
</evidence>
<evidence type="ECO:0000256" key="3">
    <source>
        <dbReference type="ARBA" id="ARBA00022737"/>
    </source>
</evidence>
<dbReference type="InterPro" id="IPR013087">
    <property type="entry name" value="Znf_C2H2_type"/>
</dbReference>
<dbReference type="PROSITE" id="PS51039">
    <property type="entry name" value="ZF_AN1"/>
    <property type="match status" value="2"/>
</dbReference>
<evidence type="ECO:0000256" key="2">
    <source>
        <dbReference type="ARBA" id="ARBA00022723"/>
    </source>
</evidence>
<feature type="domain" description="AN1-type" evidence="9">
    <location>
        <begin position="95"/>
        <end position="145"/>
    </location>
</feature>
<dbReference type="Gene3D" id="3.30.160.60">
    <property type="entry name" value="Classic Zinc Finger"/>
    <property type="match status" value="1"/>
</dbReference>
<keyword evidence="5" id="KW-0862">Zinc</keyword>
<keyword evidence="11" id="KW-1185">Reference proteome</keyword>
<dbReference type="Pfam" id="PF01428">
    <property type="entry name" value="zf-AN1"/>
    <property type="match status" value="2"/>
</dbReference>
<sequence length="284" mass="31175">MGTPAFPNLGEHCSVEDCKLIDFLPFTCDRCNQVFCLQHRSYLSHLCPNANQTDVTVLICPLCAQGVRLVPNEDPNITWDNHVNGDCDPSNYQKVTKKKRCPVLGCKETLVFSNTVRCKDCFQDHCLRHRFGPDHKCLGPKKLNTGFSLIGGLRNQKGELSSSQTSSGSSKWSLSLLNAASSLRASAEAGMQRLAIATNQALQKAKDGMPQGSADLEEQCMQCKARFSSVNALIDHVEGVHERHVSHVQGKVIVDVCPKCSKAFRDPVLLVEHVEKDHGGSSKS</sequence>
<dbReference type="GO" id="GO:0005737">
    <property type="term" value="C:cytoplasm"/>
    <property type="evidence" value="ECO:0007669"/>
    <property type="project" value="TreeGrafter"/>
</dbReference>
<dbReference type="STRING" id="1088818.A0A2I0APF3"/>
<evidence type="ECO:0000256" key="6">
    <source>
        <dbReference type="ARBA" id="ARBA00023016"/>
    </source>
</evidence>
<evidence type="ECO:0000256" key="4">
    <source>
        <dbReference type="ARBA" id="ARBA00022771"/>
    </source>
</evidence>
<dbReference type="Proteomes" id="UP000236161">
    <property type="component" value="Unassembled WGS sequence"/>
</dbReference>
<dbReference type="Gene3D" id="4.10.1110.10">
    <property type="entry name" value="AN1-like Zinc finger"/>
    <property type="match status" value="2"/>
</dbReference>
<dbReference type="SMART" id="SM00355">
    <property type="entry name" value="ZnF_C2H2"/>
    <property type="match status" value="2"/>
</dbReference>
<keyword evidence="2" id="KW-0479">Metal-binding</keyword>
<dbReference type="PROSITE" id="PS00028">
    <property type="entry name" value="ZINC_FINGER_C2H2_1"/>
    <property type="match status" value="2"/>
</dbReference>
<comment type="function">
    <text evidence="1">May be involved in environmental stress response.</text>
</comment>
<gene>
    <name evidence="10" type="primary">SAP16</name>
    <name evidence="10" type="ORF">AXF42_Ash013625</name>
</gene>
<reference evidence="10 11" key="1">
    <citation type="journal article" date="2017" name="Nature">
        <title>The Apostasia genome and the evolution of orchids.</title>
        <authorList>
            <person name="Zhang G.Q."/>
            <person name="Liu K.W."/>
            <person name="Li Z."/>
            <person name="Lohaus R."/>
            <person name="Hsiao Y.Y."/>
            <person name="Niu S.C."/>
            <person name="Wang J.Y."/>
            <person name="Lin Y.C."/>
            <person name="Xu Q."/>
            <person name="Chen L.J."/>
            <person name="Yoshida K."/>
            <person name="Fujiwara S."/>
            <person name="Wang Z.W."/>
            <person name="Zhang Y.Q."/>
            <person name="Mitsuda N."/>
            <person name="Wang M."/>
            <person name="Liu G.H."/>
            <person name="Pecoraro L."/>
            <person name="Huang H.X."/>
            <person name="Xiao X.J."/>
            <person name="Lin M."/>
            <person name="Wu X.Y."/>
            <person name="Wu W.L."/>
            <person name="Chen Y.Y."/>
            <person name="Chang S.B."/>
            <person name="Sakamoto S."/>
            <person name="Ohme-Takagi M."/>
            <person name="Yagi M."/>
            <person name="Zeng S.J."/>
            <person name="Shen C.Y."/>
            <person name="Yeh C.M."/>
            <person name="Luo Y.B."/>
            <person name="Tsai W.C."/>
            <person name="Van de Peer Y."/>
            <person name="Liu Z.J."/>
        </authorList>
    </citation>
    <scope>NUCLEOTIDE SEQUENCE [LARGE SCALE GENOMIC DNA]</scope>
    <source>
        <strain evidence="11">cv. Shenzhen</strain>
        <tissue evidence="10">Stem</tissue>
    </source>
</reference>
<accession>A0A2I0APF3</accession>
<dbReference type="PANTHER" id="PTHR14677">
    <property type="entry name" value="ARSENITE INDUCUBLE RNA ASSOCIATED PROTEIN AIP-1-RELATED"/>
    <property type="match status" value="1"/>
</dbReference>
<evidence type="ECO:0000256" key="5">
    <source>
        <dbReference type="ARBA" id="ARBA00022833"/>
    </source>
</evidence>
<protein>
    <submittedName>
        <fullName evidence="10">Zinc finger AN1 and C2H2 domain-containing stress-associated protein 16</fullName>
    </submittedName>
</protein>
<dbReference type="InterPro" id="IPR035896">
    <property type="entry name" value="AN1-like_Znf"/>
</dbReference>
<feature type="domain" description="AN1-type" evidence="9">
    <location>
        <begin position="7"/>
        <end position="55"/>
    </location>
</feature>
<dbReference type="InterPro" id="IPR057357">
    <property type="entry name" value="Znf-C2H2_ZFAND2A/B"/>
</dbReference>
<dbReference type="PROSITE" id="PS50157">
    <property type="entry name" value="ZINC_FINGER_C2H2_2"/>
    <property type="match status" value="1"/>
</dbReference>
<dbReference type="OrthoDB" id="431929at2759"/>
<evidence type="ECO:0000256" key="7">
    <source>
        <dbReference type="PROSITE-ProRule" id="PRU00042"/>
    </source>
</evidence>
<dbReference type="EMBL" id="KZ451968">
    <property type="protein sequence ID" value="PKA57437.1"/>
    <property type="molecule type" value="Genomic_DNA"/>
</dbReference>
<dbReference type="AlphaFoldDB" id="A0A2I0APF3"/>